<keyword evidence="2" id="KW-1185">Reference proteome</keyword>
<dbReference type="EMBL" id="JACEIK010000524">
    <property type="protein sequence ID" value="MCD7458501.1"/>
    <property type="molecule type" value="Genomic_DNA"/>
</dbReference>
<evidence type="ECO:0000313" key="2">
    <source>
        <dbReference type="Proteomes" id="UP000823775"/>
    </source>
</evidence>
<sequence length="71" mass="8125">HLGTAARCAGPIAQATSNGKIFAGQDVLRRTRVKKGQRFIFWGLLTRFLRGYQIEEEEVDYRPRYDPNGID</sequence>
<name>A0ABS8SHW0_DATST</name>
<gene>
    <name evidence="1" type="ORF">HAX54_038410</name>
</gene>
<accession>A0ABS8SHW0</accession>
<organism evidence="1 2">
    <name type="scientific">Datura stramonium</name>
    <name type="common">Jimsonweed</name>
    <name type="synonym">Common thornapple</name>
    <dbReference type="NCBI Taxonomy" id="4076"/>
    <lineage>
        <taxon>Eukaryota</taxon>
        <taxon>Viridiplantae</taxon>
        <taxon>Streptophyta</taxon>
        <taxon>Embryophyta</taxon>
        <taxon>Tracheophyta</taxon>
        <taxon>Spermatophyta</taxon>
        <taxon>Magnoliopsida</taxon>
        <taxon>eudicotyledons</taxon>
        <taxon>Gunneridae</taxon>
        <taxon>Pentapetalae</taxon>
        <taxon>asterids</taxon>
        <taxon>lamiids</taxon>
        <taxon>Solanales</taxon>
        <taxon>Solanaceae</taxon>
        <taxon>Solanoideae</taxon>
        <taxon>Datureae</taxon>
        <taxon>Datura</taxon>
    </lineage>
</organism>
<reference evidence="1 2" key="1">
    <citation type="journal article" date="2021" name="BMC Genomics">
        <title>Datura genome reveals duplications of psychoactive alkaloid biosynthetic genes and high mutation rate following tissue culture.</title>
        <authorList>
            <person name="Rajewski A."/>
            <person name="Carter-House D."/>
            <person name="Stajich J."/>
            <person name="Litt A."/>
        </authorList>
    </citation>
    <scope>NUCLEOTIDE SEQUENCE [LARGE SCALE GENOMIC DNA]</scope>
    <source>
        <strain evidence="1">AR-01</strain>
    </source>
</reference>
<comment type="caution">
    <text evidence="1">The sequence shown here is derived from an EMBL/GenBank/DDBJ whole genome shotgun (WGS) entry which is preliminary data.</text>
</comment>
<feature type="non-terminal residue" evidence="1">
    <location>
        <position position="1"/>
    </location>
</feature>
<proteinExistence type="predicted"/>
<evidence type="ECO:0000313" key="1">
    <source>
        <dbReference type="EMBL" id="MCD7458501.1"/>
    </source>
</evidence>
<feature type="non-terminal residue" evidence="1">
    <location>
        <position position="71"/>
    </location>
</feature>
<dbReference type="Proteomes" id="UP000823775">
    <property type="component" value="Unassembled WGS sequence"/>
</dbReference>
<protein>
    <submittedName>
        <fullName evidence="1">Uncharacterized protein</fullName>
    </submittedName>
</protein>